<keyword evidence="1" id="KW-0175">Coiled coil</keyword>
<dbReference type="OrthoDB" id="568502at2759"/>
<keyword evidence="3" id="KW-1185">Reference proteome</keyword>
<feature type="coiled-coil region" evidence="1">
    <location>
        <begin position="32"/>
        <end position="122"/>
    </location>
</feature>
<feature type="coiled-coil region" evidence="1">
    <location>
        <begin position="266"/>
        <end position="417"/>
    </location>
</feature>
<comment type="caution">
    <text evidence="2">The sequence shown here is derived from an EMBL/GenBank/DDBJ whole genome shotgun (WGS) entry which is preliminary data.</text>
</comment>
<evidence type="ECO:0000313" key="3">
    <source>
        <dbReference type="Proteomes" id="UP000193719"/>
    </source>
</evidence>
<proteinExistence type="predicted"/>
<gene>
    <name evidence="2" type="ORF">BCR36DRAFT_30256</name>
</gene>
<sequence>MLKNLEDSNGKQYNDIVLEKEQELLFVYSSKIKKLEVELEEKNSKLKKMEEKFKMFQDDFLYNLKVLEERDKELENFEKTIINLRKENEQKKESIINLNFQINVKNKEISGLEEKNRKQEKIYEDKILKMKEEFKDACNNKEKVLNIKLNDYIQLTNDLKHQLSESLLKTKKQKETYEEEIKKLKEDVYNDINKALKDYESKFLSLESDNFQLKNQLLSLQNYNIILEKDKNILMEKKSTMERNMYINCTKWKEKEKQFNDRLSEIIEENKKINNLLDENSNCIEEYKLKIIQKENLLNISLKENDLLKNHIEDLSKENYKALDDIKNLNKTIKNNENEINSLNDELEKYKKSYAKQKNELNDIKQNHEEKNNEINHIKETYEKKNNILIEEINNLKEKLENNEKNYKDKLKEYEKTWECKYQEILTINNDNIKKIAFLEEKNSYLEQFKNLQSTLNTFVTEEIAKKKNQQLGIEIQKNIEKDLSDIDNLSKIDIELPQQLNINNTQIVDNFNEIIDENISNDEYNREEYKDYYENRKKEDIYAENQTLRQKIIELQDQVMLIYINTFIIFSKRFYYMECIKK</sequence>
<evidence type="ECO:0000313" key="2">
    <source>
        <dbReference type="EMBL" id="ORX52498.1"/>
    </source>
</evidence>
<feature type="coiled-coil region" evidence="1">
    <location>
        <begin position="160"/>
        <end position="216"/>
    </location>
</feature>
<dbReference type="PANTHER" id="PTHR46725:SF1">
    <property type="entry name" value="COILED-COIL DOMAIN-CONTAINING PROTEIN 57"/>
    <property type="match status" value="1"/>
</dbReference>
<protein>
    <submittedName>
        <fullName evidence="2">Uncharacterized protein</fullName>
    </submittedName>
</protein>
<dbReference type="InterPro" id="IPR042481">
    <property type="entry name" value="CCDC57"/>
</dbReference>
<dbReference type="GO" id="GO:0005876">
    <property type="term" value="C:spindle microtubule"/>
    <property type="evidence" value="ECO:0007669"/>
    <property type="project" value="TreeGrafter"/>
</dbReference>
<dbReference type="STRING" id="1754191.A0A1Y1VCT7"/>
<dbReference type="GO" id="GO:0045931">
    <property type="term" value="P:positive regulation of mitotic cell cycle"/>
    <property type="evidence" value="ECO:0007669"/>
    <property type="project" value="TreeGrafter"/>
</dbReference>
<dbReference type="GO" id="GO:0060271">
    <property type="term" value="P:cilium assembly"/>
    <property type="evidence" value="ECO:0007669"/>
    <property type="project" value="TreeGrafter"/>
</dbReference>
<dbReference type="Proteomes" id="UP000193719">
    <property type="component" value="Unassembled WGS sequence"/>
</dbReference>
<dbReference type="AlphaFoldDB" id="A0A1Y1VCT7"/>
<dbReference type="EMBL" id="MCFH01000015">
    <property type="protein sequence ID" value="ORX52498.1"/>
    <property type="molecule type" value="Genomic_DNA"/>
</dbReference>
<dbReference type="GO" id="GO:0007020">
    <property type="term" value="P:microtubule nucleation"/>
    <property type="evidence" value="ECO:0007669"/>
    <property type="project" value="TreeGrafter"/>
</dbReference>
<reference evidence="2 3" key="1">
    <citation type="submission" date="2016-08" db="EMBL/GenBank/DDBJ databases">
        <title>Genomes of anaerobic fungi encode conserved fungal cellulosomes for biomass hydrolysis.</title>
        <authorList>
            <consortium name="DOE Joint Genome Institute"/>
            <person name="Haitjema C.H."/>
            <person name="Gilmore S.P."/>
            <person name="Henske J.K."/>
            <person name="Solomon K.V."/>
            <person name="De Groot R."/>
            <person name="Kuo A."/>
            <person name="Mondo S.J."/>
            <person name="Salamov A.A."/>
            <person name="Labutti K."/>
            <person name="Zhao Z."/>
            <person name="Chiniquy J."/>
            <person name="Barry K."/>
            <person name="Brewer H.M."/>
            <person name="Purvine S.O."/>
            <person name="Wright A.T."/>
            <person name="Boxma B."/>
            <person name="Van Alen T."/>
            <person name="Hackstein J.H."/>
            <person name="Baker S.E."/>
            <person name="Grigoriev I.V."/>
            <person name="O'Malley M.A."/>
        </authorList>
    </citation>
    <scope>NUCLEOTIDE SEQUENCE [LARGE SCALE GENOMIC DNA]</scope>
    <source>
        <strain evidence="3">finn</strain>
    </source>
</reference>
<reference evidence="2 3" key="2">
    <citation type="submission" date="2016-08" db="EMBL/GenBank/DDBJ databases">
        <title>Pervasive Adenine N6-methylation of Active Genes in Fungi.</title>
        <authorList>
            <consortium name="DOE Joint Genome Institute"/>
            <person name="Mondo S.J."/>
            <person name="Dannebaum R.O."/>
            <person name="Kuo R.C."/>
            <person name="Labutti K."/>
            <person name="Haridas S."/>
            <person name="Kuo A."/>
            <person name="Salamov A."/>
            <person name="Ahrendt S.R."/>
            <person name="Lipzen A."/>
            <person name="Sullivan W."/>
            <person name="Andreopoulos W.B."/>
            <person name="Clum A."/>
            <person name="Lindquist E."/>
            <person name="Daum C."/>
            <person name="Ramamoorthy G.K."/>
            <person name="Gryganskyi A."/>
            <person name="Culley D."/>
            <person name="Magnuson J.K."/>
            <person name="James T.Y."/>
            <person name="O'Malley M.A."/>
            <person name="Stajich J.E."/>
            <person name="Spatafora J.W."/>
            <person name="Visel A."/>
            <person name="Grigoriev I.V."/>
        </authorList>
    </citation>
    <scope>NUCLEOTIDE SEQUENCE [LARGE SCALE GENOMIC DNA]</scope>
    <source>
        <strain evidence="3">finn</strain>
    </source>
</reference>
<evidence type="ECO:0000256" key="1">
    <source>
        <dbReference type="SAM" id="Coils"/>
    </source>
</evidence>
<accession>A0A1Y1VCT7</accession>
<dbReference type="PANTHER" id="PTHR46725">
    <property type="entry name" value="COILED-COIL DOMAIN-CONTAINING PROTEIN 57"/>
    <property type="match status" value="1"/>
</dbReference>
<organism evidence="2 3">
    <name type="scientific">Piromyces finnis</name>
    <dbReference type="NCBI Taxonomy" id="1754191"/>
    <lineage>
        <taxon>Eukaryota</taxon>
        <taxon>Fungi</taxon>
        <taxon>Fungi incertae sedis</taxon>
        <taxon>Chytridiomycota</taxon>
        <taxon>Chytridiomycota incertae sedis</taxon>
        <taxon>Neocallimastigomycetes</taxon>
        <taxon>Neocallimastigales</taxon>
        <taxon>Neocallimastigaceae</taxon>
        <taxon>Piromyces</taxon>
    </lineage>
</organism>
<name>A0A1Y1VCT7_9FUNG</name>